<evidence type="ECO:0000313" key="3">
    <source>
        <dbReference type="EMBL" id="THV57767.1"/>
    </source>
</evidence>
<organism evidence="3 4">
    <name type="scientific">Flagellimonas alvinocaridis</name>
    <dbReference type="NCBI Taxonomy" id="2530200"/>
    <lineage>
        <taxon>Bacteria</taxon>
        <taxon>Pseudomonadati</taxon>
        <taxon>Bacteroidota</taxon>
        <taxon>Flavobacteriia</taxon>
        <taxon>Flavobacteriales</taxon>
        <taxon>Flavobacteriaceae</taxon>
        <taxon>Flagellimonas</taxon>
    </lineage>
</organism>
<evidence type="ECO:0000259" key="2">
    <source>
        <dbReference type="Pfam" id="PF13354"/>
    </source>
</evidence>
<dbReference type="PROSITE" id="PS51257">
    <property type="entry name" value="PROKAR_LIPOPROTEIN"/>
    <property type="match status" value="1"/>
</dbReference>
<feature type="chain" id="PRO_5020313404" description="Beta-lactamase class A catalytic domain-containing protein" evidence="1">
    <location>
        <begin position="27"/>
        <end position="385"/>
    </location>
</feature>
<keyword evidence="4" id="KW-1185">Reference proteome</keyword>
<name>A0A4S8RHE2_9FLAO</name>
<evidence type="ECO:0000313" key="4">
    <source>
        <dbReference type="Proteomes" id="UP000310406"/>
    </source>
</evidence>
<gene>
    <name evidence="3" type="ORF">EZV76_14330</name>
</gene>
<proteinExistence type="predicted"/>
<evidence type="ECO:0000256" key="1">
    <source>
        <dbReference type="SAM" id="SignalP"/>
    </source>
</evidence>
<dbReference type="InterPro" id="IPR045155">
    <property type="entry name" value="Beta-lactam_cat"/>
</dbReference>
<dbReference type="Pfam" id="PF13354">
    <property type="entry name" value="Beta-lactamase2"/>
    <property type="match status" value="1"/>
</dbReference>
<feature type="domain" description="Beta-lactamase class A catalytic" evidence="2">
    <location>
        <begin position="77"/>
        <end position="333"/>
    </location>
</feature>
<dbReference type="GO" id="GO:0030655">
    <property type="term" value="P:beta-lactam antibiotic catabolic process"/>
    <property type="evidence" value="ECO:0007669"/>
    <property type="project" value="InterPro"/>
</dbReference>
<dbReference type="OrthoDB" id="1884322at2"/>
<accession>A0A4S8RHE2</accession>
<dbReference type="InterPro" id="IPR012338">
    <property type="entry name" value="Beta-lactam/transpept-like"/>
</dbReference>
<sequence>MKNLPFFPYKAHLGICLLVFALTACNHSDSTNPLNQILGSENPLIKRVMDELDTHEVQIRYTQINRRNDSILFTDYDFQVDKGNYFYPASTVKFPAAVAALEKLNETDTLSLYTRFYIEGDSVETTFAKAVSEIFAVSDNAANNRLLEFLGQDDLNGRMKKRGVDPIRISHRLSTSNADDVTTKPLVIYLNDSTTSISKSIINRTAKPLQLNHIKKGKGYYADDSLQTEPFDFSLKNYFPIQSQSDLLKRIIFPDTFPEEERFNLSLEQREFLLETMHTLPGKLGYDPQEYYDSYVKFFMFGDNPDPMPEHIKIYNKVGYAYGTLTDCSYIKDTKNNIDFMITATILVNSDGIFNDDAYEYDEVGIPFLAELGRELYQYELNRKR</sequence>
<dbReference type="AlphaFoldDB" id="A0A4S8RHE2"/>
<dbReference type="EMBL" id="SNTZ01000011">
    <property type="protein sequence ID" value="THV57767.1"/>
    <property type="molecule type" value="Genomic_DNA"/>
</dbReference>
<comment type="caution">
    <text evidence="3">The sequence shown here is derived from an EMBL/GenBank/DDBJ whole genome shotgun (WGS) entry which is preliminary data.</text>
</comment>
<keyword evidence="1" id="KW-0732">Signal</keyword>
<reference evidence="3 4" key="1">
    <citation type="submission" date="2019-03" db="EMBL/GenBank/DDBJ databases">
        <title>Muricauda SCR12 sp.nov, a marine bacterium isolated from Pacific Ocean:the Okinawa trough.</title>
        <authorList>
            <person name="Liu L."/>
        </authorList>
    </citation>
    <scope>NUCLEOTIDE SEQUENCE [LARGE SCALE GENOMIC DNA]</scope>
    <source>
        <strain evidence="3 4">SCR12</strain>
    </source>
</reference>
<dbReference type="Proteomes" id="UP000310406">
    <property type="component" value="Unassembled WGS sequence"/>
</dbReference>
<feature type="signal peptide" evidence="1">
    <location>
        <begin position="1"/>
        <end position="26"/>
    </location>
</feature>
<protein>
    <recommendedName>
        <fullName evidence="2">Beta-lactamase class A catalytic domain-containing protein</fullName>
    </recommendedName>
</protein>
<dbReference type="Gene3D" id="3.40.710.10">
    <property type="entry name" value="DD-peptidase/beta-lactamase superfamily"/>
    <property type="match status" value="1"/>
</dbReference>
<dbReference type="SUPFAM" id="SSF56601">
    <property type="entry name" value="beta-lactamase/transpeptidase-like"/>
    <property type="match status" value="1"/>
</dbReference>
<dbReference type="GO" id="GO:0008800">
    <property type="term" value="F:beta-lactamase activity"/>
    <property type="evidence" value="ECO:0007669"/>
    <property type="project" value="InterPro"/>
</dbReference>
<dbReference type="RefSeq" id="WP_136567256.1">
    <property type="nucleotide sequence ID" value="NZ_SNTZ01000011.1"/>
</dbReference>